<keyword evidence="1" id="KW-0328">Glycosyltransferase</keyword>
<dbReference type="Proteomes" id="UP000017746">
    <property type="component" value="Chromosome"/>
</dbReference>
<name>U5VY90_9ACTN</name>
<evidence type="ECO:0000259" key="4">
    <source>
        <dbReference type="Pfam" id="PF13439"/>
    </source>
</evidence>
<proteinExistence type="predicted"/>
<evidence type="ECO:0000259" key="3">
    <source>
        <dbReference type="Pfam" id="PF00534"/>
    </source>
</evidence>
<dbReference type="GO" id="GO:1901137">
    <property type="term" value="P:carbohydrate derivative biosynthetic process"/>
    <property type="evidence" value="ECO:0007669"/>
    <property type="project" value="UniProtKB-ARBA"/>
</dbReference>
<accession>U5VY90</accession>
<dbReference type="AlphaFoldDB" id="U5VY90"/>
<keyword evidence="2 5" id="KW-0808">Transferase</keyword>
<dbReference type="InterPro" id="IPR028098">
    <property type="entry name" value="Glyco_trans_4-like_N"/>
</dbReference>
<dbReference type="PANTHER" id="PTHR45947:SF3">
    <property type="entry name" value="SULFOQUINOVOSYL TRANSFERASE SQD2"/>
    <property type="match status" value="1"/>
</dbReference>
<dbReference type="SUPFAM" id="SSF53756">
    <property type="entry name" value="UDP-Glycosyltransferase/glycogen phosphorylase"/>
    <property type="match status" value="1"/>
</dbReference>
<keyword evidence="6" id="KW-1185">Reference proteome</keyword>
<dbReference type="Pfam" id="PF00534">
    <property type="entry name" value="Glycos_transf_1"/>
    <property type="match status" value="1"/>
</dbReference>
<dbReference type="OrthoDB" id="9802525at2"/>
<dbReference type="GO" id="GO:0016757">
    <property type="term" value="F:glycosyltransferase activity"/>
    <property type="evidence" value="ECO:0007669"/>
    <property type="project" value="UniProtKB-KW"/>
</dbReference>
<dbReference type="KEGG" id="afs:AFR_17905"/>
<feature type="domain" description="Glycosyl transferase family 1" evidence="3">
    <location>
        <begin position="203"/>
        <end position="352"/>
    </location>
</feature>
<dbReference type="Gene3D" id="3.40.50.2000">
    <property type="entry name" value="Glycogen Phosphorylase B"/>
    <property type="match status" value="2"/>
</dbReference>
<dbReference type="HOGENOM" id="CLU_009583_2_4_11"/>
<dbReference type="RefSeq" id="WP_023362191.1">
    <property type="nucleotide sequence ID" value="NC_022657.1"/>
</dbReference>
<dbReference type="STRING" id="1246995.AFR_17905"/>
<dbReference type="PATRIC" id="fig|1246995.3.peg.3632"/>
<evidence type="ECO:0000256" key="1">
    <source>
        <dbReference type="ARBA" id="ARBA00022676"/>
    </source>
</evidence>
<protein>
    <submittedName>
        <fullName evidence="5">Group 1 glycosyl transferase</fullName>
    </submittedName>
</protein>
<evidence type="ECO:0000256" key="2">
    <source>
        <dbReference type="ARBA" id="ARBA00022679"/>
    </source>
</evidence>
<reference evidence="5 6" key="1">
    <citation type="journal article" date="2014" name="J. Biotechnol.">
        <title>Complete genome sequence of the actinobacterium Actinoplanes friuliensis HAG 010964, producer of the lipopeptide antibiotic friulimycin.</title>
        <authorList>
            <person name="Ruckert C."/>
            <person name="Szczepanowski R."/>
            <person name="Albersmeier A."/>
            <person name="Goesmann A."/>
            <person name="Fischer N."/>
            <person name="Steinkamper A."/>
            <person name="Puhler A."/>
            <person name="Biener R."/>
            <person name="Schwartz D."/>
            <person name="Kalinowski J."/>
        </authorList>
    </citation>
    <scope>NUCLEOTIDE SEQUENCE [LARGE SCALE GENOMIC DNA]</scope>
    <source>
        <strain evidence="5 6">DSM 7358</strain>
    </source>
</reference>
<dbReference type="eggNOG" id="COG0438">
    <property type="taxonomic scope" value="Bacteria"/>
</dbReference>
<evidence type="ECO:0000313" key="5">
    <source>
        <dbReference type="EMBL" id="AGZ41859.1"/>
    </source>
</evidence>
<gene>
    <name evidence="5" type="ORF">AFR_17905</name>
</gene>
<dbReference type="Pfam" id="PF13439">
    <property type="entry name" value="Glyco_transf_4"/>
    <property type="match status" value="1"/>
</dbReference>
<dbReference type="PANTHER" id="PTHR45947">
    <property type="entry name" value="SULFOQUINOVOSYL TRANSFERASE SQD2"/>
    <property type="match status" value="1"/>
</dbReference>
<dbReference type="EMBL" id="CP006272">
    <property type="protein sequence ID" value="AGZ41859.1"/>
    <property type="molecule type" value="Genomic_DNA"/>
</dbReference>
<evidence type="ECO:0000313" key="6">
    <source>
        <dbReference type="Proteomes" id="UP000017746"/>
    </source>
</evidence>
<organism evidence="5 6">
    <name type="scientific">Actinoplanes friuliensis DSM 7358</name>
    <dbReference type="NCBI Taxonomy" id="1246995"/>
    <lineage>
        <taxon>Bacteria</taxon>
        <taxon>Bacillati</taxon>
        <taxon>Actinomycetota</taxon>
        <taxon>Actinomycetes</taxon>
        <taxon>Micromonosporales</taxon>
        <taxon>Micromonosporaceae</taxon>
        <taxon>Actinoplanes</taxon>
    </lineage>
</organism>
<feature type="domain" description="Glycosyltransferase subfamily 4-like N-terminal" evidence="4">
    <location>
        <begin position="28"/>
        <end position="192"/>
    </location>
</feature>
<dbReference type="InterPro" id="IPR001296">
    <property type="entry name" value="Glyco_trans_1"/>
</dbReference>
<sequence>MRIAHFSDCEPARADGISASAGLAVALLREAGHHVDDYRPGPFFRGDRPVELRSVPVPGRSVRMAMPWSRAGPPADLVHVHTTGPVGLAGFRLAAKHRIPLVLTWHTDLLAYAEHFPEIPIGAAWCAVRLGLGWSARETLELAHRGRRRHTRLLVLGQAMMAASSLVIAPSAKTAAGLRAFGTLPPVRVLPTPAVLPPDGGEDLRAVLGIPHDAEVVLSVGRVTAEKNPVLLLEAFARVRRLRPYAKLVLLGARQRRRAVRALAGTLGLEDAVLLVPPVPHDRVAAFYRMADVLAFASTTDTQSLVIGEAEAAGLPVVSADPELGRLTCGPGPESFAAAIVRVLDDPGLRDRARAAGLAAARDRSPERYLEQLLAAYAEARSLRG</sequence>
<dbReference type="InterPro" id="IPR050194">
    <property type="entry name" value="Glycosyltransferase_grp1"/>
</dbReference>